<proteinExistence type="predicted"/>
<protein>
    <submittedName>
        <fullName evidence="1">ATP/GTP-binding protein</fullName>
    </submittedName>
</protein>
<dbReference type="RefSeq" id="WP_070354033.1">
    <property type="nucleotide sequence ID" value="NZ_CP043474.1"/>
</dbReference>
<dbReference type="Proteomes" id="UP000178953">
    <property type="component" value="Unassembled WGS sequence"/>
</dbReference>
<dbReference type="EMBL" id="MCHX01000034">
    <property type="protein sequence ID" value="OFJ52793.1"/>
    <property type="molecule type" value="Genomic_DNA"/>
</dbReference>
<dbReference type="InterPro" id="IPR027417">
    <property type="entry name" value="P-loop_NTPase"/>
</dbReference>
<dbReference type="OrthoDB" id="4578613at2"/>
<sequence length="343" mass="38002">MTVDEQAAEPDLDPRQLPSVTLDGWRRFVDAKPAIFDLPDHDYYSTLTGAEKLAFDDRRMAYHSELVIIETSTVRHITRQGRLLTLLNQRECGARRSMIVSGPWASGKTTTIKLLGKIHEQNVRRRYPGQDRIPVVYITTPPKGSPRKLASEFANFLGLPTRQRHNTTDIADAVCHVLTEARTELVIVDEIHNLNLASAAGEDMSDHLKYFSEHMPATFVYAGINVERSGLFTGVRGRQISGRSVLIKTGNFPFNDEWKSLVASMESALRLYKHRDGTLTRNSKYLHQRTGGSISSLSHLIRVAAITAILSGDDAITREALDAAIIDHAAEAATSHPVAPKAG</sequence>
<evidence type="ECO:0000313" key="1">
    <source>
        <dbReference type="EMBL" id="OFJ52793.1"/>
    </source>
</evidence>
<name>A0A1E8Q2L6_9MYCO</name>
<reference evidence="1 2" key="1">
    <citation type="submission" date="2016-09" db="EMBL/GenBank/DDBJ databases">
        <title>genome sequence of Mycobacterium sp. 739 SCH.</title>
        <authorList>
            <person name="Greninger A.L."/>
            <person name="Qin X."/>
            <person name="Jerome K."/>
            <person name="Vora S."/>
            <person name="Quinn K."/>
        </authorList>
    </citation>
    <scope>NUCLEOTIDE SEQUENCE [LARGE SCALE GENOMIC DNA]</scope>
    <source>
        <strain evidence="1 2">SCH</strain>
    </source>
</reference>
<organism evidence="1 2">
    <name type="scientific">Mycolicibacterium grossiae</name>
    <dbReference type="NCBI Taxonomy" id="1552759"/>
    <lineage>
        <taxon>Bacteria</taxon>
        <taxon>Bacillati</taxon>
        <taxon>Actinomycetota</taxon>
        <taxon>Actinomycetes</taxon>
        <taxon>Mycobacteriales</taxon>
        <taxon>Mycobacteriaceae</taxon>
        <taxon>Mycolicibacterium</taxon>
    </lineage>
</organism>
<gene>
    <name evidence="1" type="ORF">BEL07_15650</name>
</gene>
<accession>A0A1E8Q2L6</accession>
<dbReference type="Pfam" id="PF05621">
    <property type="entry name" value="TniB"/>
    <property type="match status" value="1"/>
</dbReference>
<dbReference type="InterPro" id="IPR008868">
    <property type="entry name" value="TniB"/>
</dbReference>
<dbReference type="Gene3D" id="3.40.50.300">
    <property type="entry name" value="P-loop containing nucleotide triphosphate hydrolases"/>
    <property type="match status" value="1"/>
</dbReference>
<dbReference type="SUPFAM" id="SSF52540">
    <property type="entry name" value="P-loop containing nucleoside triphosphate hydrolases"/>
    <property type="match status" value="1"/>
</dbReference>
<comment type="caution">
    <text evidence="1">The sequence shown here is derived from an EMBL/GenBank/DDBJ whole genome shotgun (WGS) entry which is preliminary data.</text>
</comment>
<dbReference type="AlphaFoldDB" id="A0A1E8Q2L6"/>
<keyword evidence="2" id="KW-1185">Reference proteome</keyword>
<evidence type="ECO:0000313" key="2">
    <source>
        <dbReference type="Proteomes" id="UP000178953"/>
    </source>
</evidence>